<dbReference type="EC" id="2.4.1.-" evidence="3"/>
<dbReference type="AlphaFoldDB" id="A0A8S2TY94"/>
<dbReference type="Pfam" id="PF01531">
    <property type="entry name" value="Glyco_transf_11"/>
    <property type="match status" value="1"/>
</dbReference>
<keyword evidence="3" id="KW-0812">Transmembrane</keyword>
<feature type="non-terminal residue" evidence="5">
    <location>
        <position position="1"/>
    </location>
</feature>
<sequence length="242" mass="27951">VITRDNTACHFLSDLTQANPIRYIELVGYWQAYGHFIKYAEEIRQQFTFKSNIIQEIAPFIIEQLQLLDLCTFRNCTIKRDDKLLKSYLTQIELKNKLLQSKWTLIGVHIRRSDFLQKDKQKYGHTVSSITFLTRAMNYFSDKYSNTLFLMTSDDKNYCNSMFGNMSNVIITPKSFSPELDLAALVVCQHTIVTSGSFGWWAAFLTNGDVVYDKANPAPGSGLENDCPRISYYPPWYISLKN</sequence>
<dbReference type="EMBL" id="CAJOBA010059225">
    <property type="protein sequence ID" value="CAF4314208.1"/>
    <property type="molecule type" value="Genomic_DNA"/>
</dbReference>
<dbReference type="PANTHER" id="PTHR11927:SF9">
    <property type="entry name" value="L-FUCOSYLTRANSFERASE"/>
    <property type="match status" value="1"/>
</dbReference>
<evidence type="ECO:0000256" key="2">
    <source>
        <dbReference type="ARBA" id="ARBA00022679"/>
    </source>
</evidence>
<gene>
    <name evidence="4" type="ORF">OVA965_LOCUS38085</name>
    <name evidence="5" type="ORF">TMI583_LOCUS39230</name>
</gene>
<name>A0A8S2TY94_9BILA</name>
<evidence type="ECO:0000313" key="5">
    <source>
        <dbReference type="EMBL" id="CAF4314208.1"/>
    </source>
</evidence>
<dbReference type="GO" id="GO:0005975">
    <property type="term" value="P:carbohydrate metabolic process"/>
    <property type="evidence" value="ECO:0007669"/>
    <property type="project" value="InterPro"/>
</dbReference>
<dbReference type="GO" id="GO:0032580">
    <property type="term" value="C:Golgi cisterna membrane"/>
    <property type="evidence" value="ECO:0007669"/>
    <property type="project" value="UniProtKB-SubCell"/>
</dbReference>
<dbReference type="PANTHER" id="PTHR11927">
    <property type="entry name" value="GALACTOSIDE 2-L-FUCOSYLTRANSFERASE"/>
    <property type="match status" value="1"/>
</dbReference>
<dbReference type="InterPro" id="IPR002516">
    <property type="entry name" value="Glyco_trans_11"/>
</dbReference>
<dbReference type="Gene3D" id="3.40.50.11350">
    <property type="match status" value="1"/>
</dbReference>
<evidence type="ECO:0000313" key="6">
    <source>
        <dbReference type="Proteomes" id="UP000682733"/>
    </source>
</evidence>
<keyword evidence="1 3" id="KW-0328">Glycosyltransferase</keyword>
<keyword evidence="3" id="KW-0735">Signal-anchor</keyword>
<comment type="pathway">
    <text evidence="3">Protein modification; protein glycosylation.</text>
</comment>
<dbReference type="Proteomes" id="UP000682733">
    <property type="component" value="Unassembled WGS sequence"/>
</dbReference>
<dbReference type="EMBL" id="CAJNOK010037034">
    <property type="protein sequence ID" value="CAF1527506.1"/>
    <property type="molecule type" value="Genomic_DNA"/>
</dbReference>
<proteinExistence type="inferred from homology"/>
<keyword evidence="2 3" id="KW-0808">Transferase</keyword>
<dbReference type="GO" id="GO:0008107">
    <property type="term" value="F:galactoside 2-alpha-L-fucosyltransferase activity"/>
    <property type="evidence" value="ECO:0007669"/>
    <property type="project" value="InterPro"/>
</dbReference>
<keyword evidence="3" id="KW-0333">Golgi apparatus</keyword>
<evidence type="ECO:0000256" key="3">
    <source>
        <dbReference type="RuleBase" id="RU363129"/>
    </source>
</evidence>
<protein>
    <recommendedName>
        <fullName evidence="3">L-Fucosyltransferase</fullName>
        <ecNumber evidence="3">2.4.1.-</ecNumber>
    </recommendedName>
</protein>
<keyword evidence="3" id="KW-0325">Glycoprotein</keyword>
<comment type="caution">
    <text evidence="5">The sequence shown here is derived from an EMBL/GenBank/DDBJ whole genome shotgun (WGS) entry which is preliminary data.</text>
</comment>
<dbReference type="Proteomes" id="UP000677228">
    <property type="component" value="Unassembled WGS sequence"/>
</dbReference>
<reference evidence="5" key="1">
    <citation type="submission" date="2021-02" db="EMBL/GenBank/DDBJ databases">
        <authorList>
            <person name="Nowell W R."/>
        </authorList>
    </citation>
    <scope>NUCLEOTIDE SEQUENCE</scope>
</reference>
<evidence type="ECO:0000256" key="1">
    <source>
        <dbReference type="ARBA" id="ARBA00022676"/>
    </source>
</evidence>
<evidence type="ECO:0000313" key="4">
    <source>
        <dbReference type="EMBL" id="CAF1527506.1"/>
    </source>
</evidence>
<dbReference type="CDD" id="cd11301">
    <property type="entry name" value="Fut1_Fut2_like"/>
    <property type="match status" value="1"/>
</dbReference>
<comment type="subcellular location">
    <subcellularLocation>
        <location evidence="3">Golgi apparatus</location>
        <location evidence="3">Golgi stack membrane</location>
        <topology evidence="3">Single-pass type II membrane protein</topology>
    </subcellularLocation>
</comment>
<organism evidence="5 6">
    <name type="scientific">Didymodactylos carnosus</name>
    <dbReference type="NCBI Taxonomy" id="1234261"/>
    <lineage>
        <taxon>Eukaryota</taxon>
        <taxon>Metazoa</taxon>
        <taxon>Spiralia</taxon>
        <taxon>Gnathifera</taxon>
        <taxon>Rotifera</taxon>
        <taxon>Eurotatoria</taxon>
        <taxon>Bdelloidea</taxon>
        <taxon>Philodinida</taxon>
        <taxon>Philodinidae</taxon>
        <taxon>Didymodactylos</taxon>
    </lineage>
</organism>
<accession>A0A8S2TY94</accession>
<comment type="similarity">
    <text evidence="3">Belongs to the glycosyltransferase 11 family.</text>
</comment>